<name>A0A381QNW7_9ZZZZ</name>
<dbReference type="InterPro" id="IPR008257">
    <property type="entry name" value="Pept_M19"/>
</dbReference>
<reference evidence="2" key="1">
    <citation type="submission" date="2018-05" db="EMBL/GenBank/DDBJ databases">
        <authorList>
            <person name="Lanie J.A."/>
            <person name="Ng W.-L."/>
            <person name="Kazmierczak K.M."/>
            <person name="Andrzejewski T.M."/>
            <person name="Davidsen T.M."/>
            <person name="Wayne K.J."/>
            <person name="Tettelin H."/>
            <person name="Glass J.I."/>
            <person name="Rusch D."/>
            <person name="Podicherti R."/>
            <person name="Tsui H.-C.T."/>
            <person name="Winkler M.E."/>
        </authorList>
    </citation>
    <scope>NUCLEOTIDE SEQUENCE</scope>
</reference>
<evidence type="ECO:0008006" key="3">
    <source>
        <dbReference type="Google" id="ProtNLM"/>
    </source>
</evidence>
<dbReference type="InterPro" id="IPR032466">
    <property type="entry name" value="Metal_Hydrolase"/>
</dbReference>
<sequence length="384" mass="42158">VLTIDTHDDIPFNFATEEVDPGVRGERKVDLPKMREGLLDVGYFVVFVGQTPRTPENYEKAKSDAMTKFDAIHRMTDEMYPDEIGFANTADEIESIHAAGKLVATIGIENGYVIGKDLSLVEKYHDLGARYMTLAHGGHNDIADSATPRADEPESEHDGLSEFGEEVVAEMNRVGMMVDVSHISKQAMLDAVAASRAPVVGSHSSMRAVNDHPRNMDDEQLLALKDNGGVIQTVALGAFVKSPAPERQDAIATLREEMGIEGRNVARSLAEQELSEDEYEARLTEYETRLAQIDEQWPPANVADFVDHIDHGVNLIGIDHIGISSDFDGGGGIVGWNDASETGNVTLELVRRGYSEEEIEKLWSGNLLRVLRAAERIASEMQAE</sequence>
<gene>
    <name evidence="2" type="ORF">METZ01_LOCUS33624</name>
</gene>
<feature type="non-terminal residue" evidence="2">
    <location>
        <position position="1"/>
    </location>
</feature>
<dbReference type="Gene3D" id="1.10.287.650">
    <property type="entry name" value="L27 domain"/>
    <property type="match status" value="1"/>
</dbReference>
<evidence type="ECO:0000256" key="1">
    <source>
        <dbReference type="SAM" id="Coils"/>
    </source>
</evidence>
<dbReference type="EMBL" id="UINC01001440">
    <property type="protein sequence ID" value="SUZ80770.1"/>
    <property type="molecule type" value="Genomic_DNA"/>
</dbReference>
<keyword evidence="1" id="KW-0175">Coiled coil</keyword>
<dbReference type="Gene3D" id="3.20.20.140">
    <property type="entry name" value="Metal-dependent hydrolases"/>
    <property type="match status" value="1"/>
</dbReference>
<organism evidence="2">
    <name type="scientific">marine metagenome</name>
    <dbReference type="NCBI Taxonomy" id="408172"/>
    <lineage>
        <taxon>unclassified sequences</taxon>
        <taxon>metagenomes</taxon>
        <taxon>ecological metagenomes</taxon>
    </lineage>
</organism>
<feature type="coiled-coil region" evidence="1">
    <location>
        <begin position="269"/>
        <end position="296"/>
    </location>
</feature>
<dbReference type="Pfam" id="PF01244">
    <property type="entry name" value="Peptidase_M19"/>
    <property type="match status" value="1"/>
</dbReference>
<dbReference type="GO" id="GO:0006508">
    <property type="term" value="P:proteolysis"/>
    <property type="evidence" value="ECO:0007669"/>
    <property type="project" value="InterPro"/>
</dbReference>
<dbReference type="PANTHER" id="PTHR10443:SF12">
    <property type="entry name" value="DIPEPTIDASE"/>
    <property type="match status" value="1"/>
</dbReference>
<evidence type="ECO:0000313" key="2">
    <source>
        <dbReference type="EMBL" id="SUZ80770.1"/>
    </source>
</evidence>
<dbReference type="PROSITE" id="PS51365">
    <property type="entry name" value="RENAL_DIPEPTIDASE_2"/>
    <property type="match status" value="1"/>
</dbReference>
<dbReference type="PANTHER" id="PTHR10443">
    <property type="entry name" value="MICROSOMAL DIPEPTIDASE"/>
    <property type="match status" value="1"/>
</dbReference>
<proteinExistence type="predicted"/>
<dbReference type="SUPFAM" id="SSF51556">
    <property type="entry name" value="Metallo-dependent hydrolases"/>
    <property type="match status" value="1"/>
</dbReference>
<dbReference type="AlphaFoldDB" id="A0A381QNW7"/>
<dbReference type="CDD" id="cd01301">
    <property type="entry name" value="rDP_like"/>
    <property type="match status" value="1"/>
</dbReference>
<accession>A0A381QNW7</accession>
<protein>
    <recommendedName>
        <fullName evidence="3">Membrane dipeptidase</fullName>
    </recommendedName>
</protein>
<dbReference type="GO" id="GO:0070573">
    <property type="term" value="F:metallodipeptidase activity"/>
    <property type="evidence" value="ECO:0007669"/>
    <property type="project" value="InterPro"/>
</dbReference>